<evidence type="ECO:0000313" key="1">
    <source>
        <dbReference type="EMBL" id="VEL24947.1"/>
    </source>
</evidence>
<organism evidence="1 2">
    <name type="scientific">Protopolystoma xenopodis</name>
    <dbReference type="NCBI Taxonomy" id="117903"/>
    <lineage>
        <taxon>Eukaryota</taxon>
        <taxon>Metazoa</taxon>
        <taxon>Spiralia</taxon>
        <taxon>Lophotrochozoa</taxon>
        <taxon>Platyhelminthes</taxon>
        <taxon>Monogenea</taxon>
        <taxon>Polyopisthocotylea</taxon>
        <taxon>Polystomatidea</taxon>
        <taxon>Polystomatidae</taxon>
        <taxon>Protopolystoma</taxon>
    </lineage>
</organism>
<proteinExistence type="predicted"/>
<dbReference type="Proteomes" id="UP000784294">
    <property type="component" value="Unassembled WGS sequence"/>
</dbReference>
<gene>
    <name evidence="1" type="ORF">PXEA_LOCUS18387</name>
</gene>
<comment type="caution">
    <text evidence="1">The sequence shown here is derived from an EMBL/GenBank/DDBJ whole genome shotgun (WGS) entry which is preliminary data.</text>
</comment>
<evidence type="ECO:0000313" key="2">
    <source>
        <dbReference type="Proteomes" id="UP000784294"/>
    </source>
</evidence>
<dbReference type="AlphaFoldDB" id="A0A448X0M2"/>
<sequence length="161" mass="17235">MPWGYGPPTDGQTWLSDLSTTAGRTEMIQLTSGYISSPLAVSAAPMSDWTYRSPVSAVHSRDQSCMTEYWPGNSLADSADLGTVVSMTTMGPGGQFQGQGYAGTIFNTLDSGFQTEPDLLTSTTSAIMLQGMGQDAASIDPMLPVGVCMYAQSRLMHWNSW</sequence>
<name>A0A448X0M2_9PLAT</name>
<keyword evidence="2" id="KW-1185">Reference proteome</keyword>
<reference evidence="1" key="1">
    <citation type="submission" date="2018-11" db="EMBL/GenBank/DDBJ databases">
        <authorList>
            <consortium name="Pathogen Informatics"/>
        </authorList>
    </citation>
    <scope>NUCLEOTIDE SEQUENCE</scope>
</reference>
<protein>
    <submittedName>
        <fullName evidence="1">Uncharacterized protein</fullName>
    </submittedName>
</protein>
<dbReference type="EMBL" id="CAAALY010070763">
    <property type="protein sequence ID" value="VEL24947.1"/>
    <property type="molecule type" value="Genomic_DNA"/>
</dbReference>
<accession>A0A448X0M2</accession>